<dbReference type="GO" id="GO:0046872">
    <property type="term" value="F:metal ion binding"/>
    <property type="evidence" value="ECO:0007669"/>
    <property type="project" value="UniProtKB-KW"/>
</dbReference>
<evidence type="ECO:0000256" key="3">
    <source>
        <dbReference type="ARBA" id="ARBA00022679"/>
    </source>
</evidence>
<dbReference type="GO" id="GO:0016780">
    <property type="term" value="F:phosphotransferase activity, for other substituted phosphate groups"/>
    <property type="evidence" value="ECO:0007669"/>
    <property type="project" value="InterPro"/>
</dbReference>
<dbReference type="Pfam" id="PF00953">
    <property type="entry name" value="Glycos_transf_4"/>
    <property type="match status" value="1"/>
</dbReference>
<feature type="binding site" evidence="7">
    <location>
        <position position="215"/>
    </location>
    <ligand>
        <name>Mg(2+)</name>
        <dbReference type="ChEBI" id="CHEBI:18420"/>
    </ligand>
</feature>
<dbReference type="PANTHER" id="PTHR22926">
    <property type="entry name" value="PHOSPHO-N-ACETYLMURAMOYL-PENTAPEPTIDE-TRANSFERASE"/>
    <property type="match status" value="1"/>
</dbReference>
<feature type="transmembrane region" description="Helical" evidence="8">
    <location>
        <begin position="66"/>
        <end position="94"/>
    </location>
</feature>
<evidence type="ECO:0000256" key="4">
    <source>
        <dbReference type="ARBA" id="ARBA00022692"/>
    </source>
</evidence>
<feature type="transmembrane region" description="Helical" evidence="8">
    <location>
        <begin position="163"/>
        <end position="181"/>
    </location>
</feature>
<feature type="transmembrane region" description="Helical" evidence="8">
    <location>
        <begin position="240"/>
        <end position="259"/>
    </location>
</feature>
<keyword evidence="2" id="KW-1003">Cell membrane</keyword>
<dbReference type="InterPro" id="IPR000715">
    <property type="entry name" value="Glycosyl_transferase_4"/>
</dbReference>
<dbReference type="CDD" id="cd06854">
    <property type="entry name" value="GT_WbpL_WbcO_like"/>
    <property type="match status" value="1"/>
</dbReference>
<protein>
    <submittedName>
        <fullName evidence="9">Glycosyl transferase</fullName>
    </submittedName>
</protein>
<dbReference type="EMBL" id="CP023270">
    <property type="protein sequence ID" value="AVJ30627.1"/>
    <property type="molecule type" value="Genomic_DNA"/>
</dbReference>
<evidence type="ECO:0000256" key="7">
    <source>
        <dbReference type="PIRSR" id="PIRSR600715-1"/>
    </source>
</evidence>
<accession>A0A2S0IFS8</accession>
<dbReference type="OrthoDB" id="9783652at2"/>
<keyword evidence="3 9" id="KW-0808">Transferase</keyword>
<dbReference type="GO" id="GO:0005886">
    <property type="term" value="C:plasma membrane"/>
    <property type="evidence" value="ECO:0007669"/>
    <property type="project" value="UniProtKB-SubCell"/>
</dbReference>
<feature type="transmembrane region" description="Helical" evidence="8">
    <location>
        <begin position="106"/>
        <end position="127"/>
    </location>
</feature>
<evidence type="ECO:0000256" key="6">
    <source>
        <dbReference type="ARBA" id="ARBA00023136"/>
    </source>
</evidence>
<keyword evidence="4 8" id="KW-0812">Transmembrane</keyword>
<dbReference type="PANTHER" id="PTHR22926:SF3">
    <property type="entry name" value="UNDECAPRENYL-PHOSPHATE ALPHA-N-ACETYLGLUCOSAMINYL 1-PHOSPHATE TRANSFERASE"/>
    <property type="match status" value="1"/>
</dbReference>
<dbReference type="GO" id="GO:0071555">
    <property type="term" value="P:cell wall organization"/>
    <property type="evidence" value="ECO:0007669"/>
    <property type="project" value="TreeGrafter"/>
</dbReference>
<keyword evidence="5 8" id="KW-1133">Transmembrane helix</keyword>
<dbReference type="RefSeq" id="WP_105241198.1">
    <property type="nucleotide sequence ID" value="NZ_CP023270.1"/>
</dbReference>
<gene>
    <name evidence="9" type="ORF">CLM73_27920</name>
</gene>
<sequence>MPTVIFWCILAAALGLAWFVTGALRRYALASRSLLDVPNSRSSHVVTTPRGGGVAFVLSFLLGLPVLVVLGLLPAVTAIALGGAGTAVAVIGFLDDRGHVAVRWRLLIHFGSAAWLMAWFGGLPAGVFGQASAFWAAAASVLGVFALVWLLNLYNFMDGIDGLAASEAICVAVGGSALYVLTGHDGAVVAPLLLAAAVVGFLLWNFPPARIFMGDAGSSFLGIVLGGLALQAAWQQPVLLWAWIILLGVFVVDATWTLLRRLGRGERVYLAHRMHAYQHATRRVGAHKPVLLTVIALNVFWLFPIALCVARGWMSPVAGVPLAYGPLLALAIGCKAGQPENAGQRPQAS</sequence>
<feature type="transmembrane region" description="Helical" evidence="8">
    <location>
        <begin position="216"/>
        <end position="234"/>
    </location>
</feature>
<dbReference type="GO" id="GO:0044038">
    <property type="term" value="P:cell wall macromolecule biosynthetic process"/>
    <property type="evidence" value="ECO:0007669"/>
    <property type="project" value="TreeGrafter"/>
</dbReference>
<keyword evidence="7" id="KW-0460">Magnesium</keyword>
<name>A0A2S0IFS8_9BURK</name>
<proteinExistence type="predicted"/>
<evidence type="ECO:0000313" key="9">
    <source>
        <dbReference type="EMBL" id="AVJ30627.1"/>
    </source>
</evidence>
<keyword evidence="7" id="KW-0479">Metal-binding</keyword>
<organism evidence="9 10">
    <name type="scientific">Achromobacter spanius</name>
    <dbReference type="NCBI Taxonomy" id="217203"/>
    <lineage>
        <taxon>Bacteria</taxon>
        <taxon>Pseudomonadati</taxon>
        <taxon>Pseudomonadota</taxon>
        <taxon>Betaproteobacteria</taxon>
        <taxon>Burkholderiales</taxon>
        <taxon>Alcaligenaceae</taxon>
        <taxon>Achromobacter</taxon>
    </lineage>
</organism>
<evidence type="ECO:0000256" key="2">
    <source>
        <dbReference type="ARBA" id="ARBA00022475"/>
    </source>
</evidence>
<comment type="subcellular location">
    <subcellularLocation>
        <location evidence="1">Cell membrane</location>
        <topology evidence="1">Multi-pass membrane protein</topology>
    </subcellularLocation>
</comment>
<feature type="transmembrane region" description="Helical" evidence="8">
    <location>
        <begin position="187"/>
        <end position="204"/>
    </location>
</feature>
<feature type="transmembrane region" description="Helical" evidence="8">
    <location>
        <begin position="133"/>
        <end position="151"/>
    </location>
</feature>
<evidence type="ECO:0000256" key="8">
    <source>
        <dbReference type="SAM" id="Phobius"/>
    </source>
</evidence>
<keyword evidence="6 8" id="KW-0472">Membrane</keyword>
<evidence type="ECO:0000256" key="5">
    <source>
        <dbReference type="ARBA" id="ARBA00022989"/>
    </source>
</evidence>
<feature type="binding site" evidence="7">
    <location>
        <position position="155"/>
    </location>
    <ligand>
        <name>Mg(2+)</name>
        <dbReference type="ChEBI" id="CHEBI:18420"/>
    </ligand>
</feature>
<dbReference type="AlphaFoldDB" id="A0A2S0IFS8"/>
<dbReference type="GO" id="GO:0009103">
    <property type="term" value="P:lipopolysaccharide biosynthetic process"/>
    <property type="evidence" value="ECO:0007669"/>
    <property type="project" value="TreeGrafter"/>
</dbReference>
<keyword evidence="10" id="KW-1185">Reference proteome</keyword>
<feature type="transmembrane region" description="Helical" evidence="8">
    <location>
        <begin position="290"/>
        <end position="314"/>
    </location>
</feature>
<evidence type="ECO:0000313" key="10">
    <source>
        <dbReference type="Proteomes" id="UP000239477"/>
    </source>
</evidence>
<comment type="cofactor">
    <cofactor evidence="7">
        <name>Mg(2+)</name>
        <dbReference type="ChEBI" id="CHEBI:18420"/>
    </cofactor>
</comment>
<dbReference type="Proteomes" id="UP000239477">
    <property type="component" value="Chromosome"/>
</dbReference>
<reference evidence="9 10" key="1">
    <citation type="submission" date="2017-09" db="EMBL/GenBank/DDBJ databases">
        <title>Genomic, metabolic, and phenotypic characteristics of bacterial isolates from the natural microbiome of the model nematode Caenorhabditis elegans.</title>
        <authorList>
            <person name="Zimmermann J."/>
            <person name="Obeng N."/>
            <person name="Yang W."/>
            <person name="Obeng O."/>
            <person name="Kissoyan K."/>
            <person name="Pees B."/>
            <person name="Dirksen P."/>
            <person name="Hoppner M."/>
            <person name="Franke A."/>
            <person name="Rosenstiel P."/>
            <person name="Leippe M."/>
            <person name="Dierking K."/>
            <person name="Kaleta C."/>
            <person name="Schulenburg H."/>
        </authorList>
    </citation>
    <scope>NUCLEOTIDE SEQUENCE [LARGE SCALE GENOMIC DNA]</scope>
    <source>
        <strain evidence="9 10">MYb73</strain>
    </source>
</reference>
<evidence type="ECO:0000256" key="1">
    <source>
        <dbReference type="ARBA" id="ARBA00004651"/>
    </source>
</evidence>